<dbReference type="PANTHER" id="PTHR14269">
    <property type="entry name" value="CDP-DIACYLGLYCEROL--GLYCEROL-3-PHOSPHATE 3-PHOSPHATIDYLTRANSFERASE-RELATED"/>
    <property type="match status" value="1"/>
</dbReference>
<evidence type="ECO:0000256" key="9">
    <source>
        <dbReference type="ARBA" id="ARBA00023209"/>
    </source>
</evidence>
<evidence type="ECO:0000256" key="4">
    <source>
        <dbReference type="ARBA" id="ARBA00022679"/>
    </source>
</evidence>
<dbReference type="Proteomes" id="UP001139534">
    <property type="component" value="Unassembled WGS sequence"/>
</dbReference>
<keyword evidence="3" id="KW-0444">Lipid biosynthesis</keyword>
<evidence type="ECO:0000256" key="1">
    <source>
        <dbReference type="ARBA" id="ARBA00004141"/>
    </source>
</evidence>
<feature type="transmembrane region" description="Helical" evidence="12">
    <location>
        <begin position="142"/>
        <end position="163"/>
    </location>
</feature>
<dbReference type="InterPro" id="IPR048254">
    <property type="entry name" value="CDP_ALCOHOL_P_TRANSF_CS"/>
</dbReference>
<evidence type="ECO:0000313" key="13">
    <source>
        <dbReference type="EMBL" id="MCK8485938.1"/>
    </source>
</evidence>
<keyword evidence="5 12" id="KW-0812">Transmembrane</keyword>
<keyword evidence="6 12" id="KW-1133">Transmembrane helix</keyword>
<dbReference type="Gene3D" id="1.20.120.1760">
    <property type="match status" value="1"/>
</dbReference>
<feature type="transmembrane region" description="Helical" evidence="12">
    <location>
        <begin position="87"/>
        <end position="106"/>
    </location>
</feature>
<keyword evidence="8 12" id="KW-0472">Membrane</keyword>
<protein>
    <submittedName>
        <fullName evidence="13">CDP-alcohol phosphatidyltransferase family protein</fullName>
    </submittedName>
</protein>
<keyword evidence="7" id="KW-0443">Lipid metabolism</keyword>
<evidence type="ECO:0000256" key="10">
    <source>
        <dbReference type="ARBA" id="ARBA00023264"/>
    </source>
</evidence>
<name>A0A9X1XVW2_9BACL</name>
<evidence type="ECO:0000256" key="12">
    <source>
        <dbReference type="SAM" id="Phobius"/>
    </source>
</evidence>
<keyword evidence="9" id="KW-0594">Phospholipid biosynthesis</keyword>
<evidence type="ECO:0000256" key="7">
    <source>
        <dbReference type="ARBA" id="ARBA00023098"/>
    </source>
</evidence>
<accession>A0A9X1XVW2</accession>
<evidence type="ECO:0000256" key="2">
    <source>
        <dbReference type="ARBA" id="ARBA00010441"/>
    </source>
</evidence>
<dbReference type="GO" id="GO:0016780">
    <property type="term" value="F:phosphotransferase activity, for other substituted phosphate groups"/>
    <property type="evidence" value="ECO:0007669"/>
    <property type="project" value="InterPro"/>
</dbReference>
<dbReference type="Pfam" id="PF01066">
    <property type="entry name" value="CDP-OH_P_transf"/>
    <property type="match status" value="1"/>
</dbReference>
<evidence type="ECO:0000313" key="14">
    <source>
        <dbReference type="Proteomes" id="UP001139534"/>
    </source>
</evidence>
<dbReference type="InterPro" id="IPR043130">
    <property type="entry name" value="CDP-OH_PTrfase_TM_dom"/>
</dbReference>
<dbReference type="GO" id="GO:0008654">
    <property type="term" value="P:phospholipid biosynthetic process"/>
    <property type="evidence" value="ECO:0007669"/>
    <property type="project" value="UniProtKB-KW"/>
</dbReference>
<dbReference type="EMBL" id="JALPRK010000001">
    <property type="protein sequence ID" value="MCK8485938.1"/>
    <property type="molecule type" value="Genomic_DNA"/>
</dbReference>
<keyword evidence="10" id="KW-1208">Phospholipid metabolism</keyword>
<feature type="transmembrane region" description="Helical" evidence="12">
    <location>
        <begin position="13"/>
        <end position="42"/>
    </location>
</feature>
<evidence type="ECO:0000256" key="3">
    <source>
        <dbReference type="ARBA" id="ARBA00022516"/>
    </source>
</evidence>
<dbReference type="GO" id="GO:0016020">
    <property type="term" value="C:membrane"/>
    <property type="evidence" value="ECO:0007669"/>
    <property type="project" value="UniProtKB-SubCell"/>
</dbReference>
<dbReference type="AlphaFoldDB" id="A0A9X1XVW2"/>
<evidence type="ECO:0000256" key="6">
    <source>
        <dbReference type="ARBA" id="ARBA00022989"/>
    </source>
</evidence>
<feature type="transmembrane region" description="Helical" evidence="12">
    <location>
        <begin position="118"/>
        <end position="136"/>
    </location>
</feature>
<comment type="caution">
    <text evidence="13">The sequence shown here is derived from an EMBL/GenBank/DDBJ whole genome shotgun (WGS) entry which is preliminary data.</text>
</comment>
<dbReference type="InterPro" id="IPR050324">
    <property type="entry name" value="CDP-alcohol_PTase-I"/>
</dbReference>
<dbReference type="InterPro" id="IPR000462">
    <property type="entry name" value="CDP-OH_P_trans"/>
</dbReference>
<evidence type="ECO:0000256" key="5">
    <source>
        <dbReference type="ARBA" id="ARBA00022692"/>
    </source>
</evidence>
<sequence length="176" mass="19251">MKHLANGLTLSRMVLSCILLFTLNQPAVFIIIYTIAGITDVLDGSIARRTSTVSALGAKLDSMADLLMFGVATLAMARWAGEEMRIIWPYLAGAITIRLASAVYAACKFRTVAMIHTWGNKITGLLVFVTPWMMFMAGNHPWVLIGLGIVSAASAAEELLIHLTSKELDLNRRSWL</sequence>
<evidence type="ECO:0000256" key="8">
    <source>
        <dbReference type="ARBA" id="ARBA00023136"/>
    </source>
</evidence>
<gene>
    <name evidence="13" type="ORF">M0651_01995</name>
</gene>
<organism evidence="13 14">
    <name type="scientific">Paenibacillus mellifer</name>
    <dbReference type="NCBI Taxonomy" id="2937794"/>
    <lineage>
        <taxon>Bacteria</taxon>
        <taxon>Bacillati</taxon>
        <taxon>Bacillota</taxon>
        <taxon>Bacilli</taxon>
        <taxon>Bacillales</taxon>
        <taxon>Paenibacillaceae</taxon>
        <taxon>Paenibacillus</taxon>
    </lineage>
</organism>
<keyword evidence="4 11" id="KW-0808">Transferase</keyword>
<comment type="similarity">
    <text evidence="2 11">Belongs to the CDP-alcohol phosphatidyltransferase class-I family.</text>
</comment>
<comment type="subcellular location">
    <subcellularLocation>
        <location evidence="1">Membrane</location>
        <topology evidence="1">Multi-pass membrane protein</topology>
    </subcellularLocation>
</comment>
<dbReference type="RefSeq" id="WP_248550162.1">
    <property type="nucleotide sequence ID" value="NZ_JALPRK010000001.1"/>
</dbReference>
<proteinExistence type="inferred from homology"/>
<keyword evidence="14" id="KW-1185">Reference proteome</keyword>
<evidence type="ECO:0000256" key="11">
    <source>
        <dbReference type="RuleBase" id="RU003750"/>
    </source>
</evidence>
<dbReference type="PROSITE" id="PS00379">
    <property type="entry name" value="CDP_ALCOHOL_P_TRANSF"/>
    <property type="match status" value="1"/>
</dbReference>
<reference evidence="13" key="1">
    <citation type="submission" date="2022-04" db="EMBL/GenBank/DDBJ databases">
        <authorList>
            <person name="Seo M.-J."/>
        </authorList>
    </citation>
    <scope>NUCLEOTIDE SEQUENCE</scope>
    <source>
        <strain evidence="13">MBLB2552</strain>
    </source>
</reference>